<proteinExistence type="predicted"/>
<feature type="region of interest" description="Disordered" evidence="1">
    <location>
        <begin position="64"/>
        <end position="101"/>
    </location>
</feature>
<name>A0AAU7X575_9HYPH</name>
<dbReference type="AlphaFoldDB" id="A0AAU7X575"/>
<dbReference type="KEGG" id="mflg:ABS361_12495"/>
<dbReference type="RefSeq" id="WP_407048033.1">
    <property type="nucleotide sequence ID" value="NZ_CP158568.1"/>
</dbReference>
<feature type="compositionally biased region" description="Low complexity" evidence="1">
    <location>
        <begin position="89"/>
        <end position="98"/>
    </location>
</feature>
<evidence type="ECO:0008006" key="3">
    <source>
        <dbReference type="Google" id="ProtNLM"/>
    </source>
</evidence>
<gene>
    <name evidence="2" type="ORF">ABS361_12495</name>
</gene>
<evidence type="ECO:0000313" key="2">
    <source>
        <dbReference type="EMBL" id="XBY42930.1"/>
    </source>
</evidence>
<evidence type="ECO:0000256" key="1">
    <source>
        <dbReference type="SAM" id="MobiDB-lite"/>
    </source>
</evidence>
<dbReference type="EMBL" id="CP158568">
    <property type="protein sequence ID" value="XBY42930.1"/>
    <property type="molecule type" value="Genomic_DNA"/>
</dbReference>
<protein>
    <recommendedName>
        <fullName evidence="3">EscI/YscI/HrpB family type III secretion system inner rod protein</fullName>
    </recommendedName>
</protein>
<organism evidence="2">
    <name type="scientific">Methyloraptor flagellatus</name>
    <dbReference type="NCBI Taxonomy" id="3162530"/>
    <lineage>
        <taxon>Bacteria</taxon>
        <taxon>Pseudomonadati</taxon>
        <taxon>Pseudomonadota</taxon>
        <taxon>Alphaproteobacteria</taxon>
        <taxon>Hyphomicrobiales</taxon>
        <taxon>Ancalomicrobiaceae</taxon>
        <taxon>Methyloraptor</taxon>
    </lineage>
</organism>
<reference evidence="2" key="1">
    <citation type="submission" date="2024-06" db="EMBL/GenBank/DDBJ databases">
        <title>Methylostella associata gen. nov., sp. nov., a novel Ancalomicrobiaceae-affiliated facultatively methylotrophic bacteria that feed on methanotrophs of the genus Methylococcus.</title>
        <authorList>
            <person name="Saltykova V."/>
            <person name="Danilova O.V."/>
            <person name="Oshkin I.Y."/>
            <person name="Belova S.E."/>
            <person name="Pimenov N.V."/>
            <person name="Dedysh S.N."/>
        </authorList>
    </citation>
    <scope>NUCLEOTIDE SEQUENCE</scope>
    <source>
        <strain evidence="2">S20</strain>
    </source>
</reference>
<sequence>MAAIGGTGLDVLAKQALSEAGPMQRGGAGLSQTALFDAAMARSNAAMPNAAMPQVQRIADVRPATDAKTVSDPAKPNAEVGTAGRRDPAAAAPASTTDAADRARRALDLAPVEKAQTASEPGDRILDGLNRVRGVFDNQNARLGALVSQPMSDADRMIGLQVEVINFSLLVEVASKLTGKSTAALETLMKG</sequence>
<accession>A0AAU7X575</accession>